<dbReference type="PANTHER" id="PTHR47064:SF2">
    <property type="entry name" value="SMP-30_GLUCONOLACTONASE_LRE-LIKE REGION DOMAIN-CONTAINING PROTEIN-RELATED"/>
    <property type="match status" value="1"/>
</dbReference>
<dbReference type="InterPro" id="IPR052988">
    <property type="entry name" value="Oryzine_lactonohydrolase"/>
</dbReference>
<feature type="domain" description="SMP-30/Gluconolactonase/LRE-like region" evidence="2">
    <location>
        <begin position="225"/>
        <end position="418"/>
    </location>
</feature>
<dbReference type="OrthoDB" id="423498at2759"/>
<dbReference type="SUPFAM" id="SSF63829">
    <property type="entry name" value="Calcium-dependent phosphotriesterase"/>
    <property type="match status" value="1"/>
</dbReference>
<dbReference type="Proteomes" id="UP000246740">
    <property type="component" value="Unassembled WGS sequence"/>
</dbReference>
<dbReference type="InterPro" id="IPR011042">
    <property type="entry name" value="6-blade_b-propeller_TolB-like"/>
</dbReference>
<gene>
    <name evidence="3" type="ORF">BCV70DRAFT_216942</name>
</gene>
<accession>A0A317XU16</accession>
<dbReference type="InParanoid" id="A0A317XU16"/>
<name>A0A317XU16_9BASI</name>
<dbReference type="EMBL" id="KZ819192">
    <property type="protein sequence ID" value="PWZ00801.1"/>
    <property type="molecule type" value="Genomic_DNA"/>
</dbReference>
<protein>
    <submittedName>
        <fullName evidence="3">Calcium-dependent phosphotriesterase</fullName>
    </submittedName>
</protein>
<dbReference type="AlphaFoldDB" id="A0A317XU16"/>
<feature type="chain" id="PRO_5016449862" evidence="1">
    <location>
        <begin position="25"/>
        <end position="442"/>
    </location>
</feature>
<keyword evidence="4" id="KW-1185">Reference proteome</keyword>
<dbReference type="STRING" id="1882483.A0A317XU16"/>
<keyword evidence="1" id="KW-0732">Signal</keyword>
<evidence type="ECO:0000313" key="4">
    <source>
        <dbReference type="Proteomes" id="UP000246740"/>
    </source>
</evidence>
<proteinExistence type="predicted"/>
<evidence type="ECO:0000256" key="1">
    <source>
        <dbReference type="SAM" id="SignalP"/>
    </source>
</evidence>
<reference evidence="3 4" key="1">
    <citation type="journal article" date="2018" name="Mol. Biol. Evol.">
        <title>Broad Genomic Sampling Reveals a Smut Pathogenic Ancestry of the Fungal Clade Ustilaginomycotina.</title>
        <authorList>
            <person name="Kijpornyongpan T."/>
            <person name="Mondo S.J."/>
            <person name="Barry K."/>
            <person name="Sandor L."/>
            <person name="Lee J."/>
            <person name="Lipzen A."/>
            <person name="Pangilinan J."/>
            <person name="LaButti K."/>
            <person name="Hainaut M."/>
            <person name="Henrissat B."/>
            <person name="Grigoriev I.V."/>
            <person name="Spatafora J.W."/>
            <person name="Aime M.C."/>
        </authorList>
    </citation>
    <scope>NUCLEOTIDE SEQUENCE [LARGE SCALE GENOMIC DNA]</scope>
    <source>
        <strain evidence="3 4">MCA 3645</strain>
    </source>
</reference>
<sequence>MMAGYARATTWLLAATAMGAATSAAQSRLPSANTSVIYLDSKSLASLPLPFPSRSFGEQPFVTANGSVLNTSVSTSSLAGGFNATSVNQFHVYDAELAAPILGSDPSVHLMVYEQGYAFAHEAPVYFPDTQDIYFCSDAGGARGRSGADQNNVVFKLNLDNIEAKLRNNTEPTFAQDVTEVEINSDGVQMTNGGTNYNRSLLLINSGRTEAYPPSIALVDRDQPANVRVLLNNAAGRQFNALNDVVVHPKTGAIFFTDAWYGQTQGFRPQVDLPLAVWRFDPNSGTLTALTDPSVVSVPNGLAFSPEGDTLYVSDTSPIYNGVTSPNATHPASIYAFGVNTDIDSGFQWLGPRRVFAWPETGIADGIKVDTQGNVYTGTGDGVSVFSKHGKPILKVFMPQTGGVNLVFAQHGRLVVTAQERIFLVQLGPSVTGPPIWDYPYN</sequence>
<dbReference type="PANTHER" id="PTHR47064">
    <property type="entry name" value="PUTATIVE (AFU_ORTHOLOGUE AFUA_1G08990)-RELATED"/>
    <property type="match status" value="1"/>
</dbReference>
<feature type="signal peptide" evidence="1">
    <location>
        <begin position="1"/>
        <end position="24"/>
    </location>
</feature>
<organism evidence="3 4">
    <name type="scientific">Testicularia cyperi</name>
    <dbReference type="NCBI Taxonomy" id="1882483"/>
    <lineage>
        <taxon>Eukaryota</taxon>
        <taxon>Fungi</taxon>
        <taxon>Dikarya</taxon>
        <taxon>Basidiomycota</taxon>
        <taxon>Ustilaginomycotina</taxon>
        <taxon>Ustilaginomycetes</taxon>
        <taxon>Ustilaginales</taxon>
        <taxon>Anthracoideaceae</taxon>
        <taxon>Testicularia</taxon>
    </lineage>
</organism>
<dbReference type="Gene3D" id="2.120.10.30">
    <property type="entry name" value="TolB, C-terminal domain"/>
    <property type="match status" value="1"/>
</dbReference>
<dbReference type="InterPro" id="IPR013658">
    <property type="entry name" value="SGL"/>
</dbReference>
<evidence type="ECO:0000259" key="2">
    <source>
        <dbReference type="Pfam" id="PF08450"/>
    </source>
</evidence>
<evidence type="ECO:0000313" key="3">
    <source>
        <dbReference type="EMBL" id="PWZ00801.1"/>
    </source>
</evidence>
<dbReference type="Pfam" id="PF08450">
    <property type="entry name" value="SGL"/>
    <property type="match status" value="1"/>
</dbReference>